<dbReference type="EMBL" id="MVGT01004040">
    <property type="protein sequence ID" value="OVA01597.1"/>
    <property type="molecule type" value="Genomic_DNA"/>
</dbReference>
<feature type="chain" id="PRO_5013007316" description="Thionin-like protein" evidence="1">
    <location>
        <begin position="30"/>
        <end position="98"/>
    </location>
</feature>
<dbReference type="InParanoid" id="A0A200PTM6"/>
<gene>
    <name evidence="2" type="ORF">BVC80_9073g28</name>
</gene>
<sequence length="98" mass="10530">MEGKSVKPIGVMLMITVLVLGMFVGQTTASAGCYAKCYLSCVLKRGPITCAIDCAEQCKKSPTTSDIDLHQYYCNIGADEVEACVNSCSDKCTKGKKY</sequence>
<dbReference type="AlphaFoldDB" id="A0A200PTM6"/>
<dbReference type="Proteomes" id="UP000195402">
    <property type="component" value="Unassembled WGS sequence"/>
</dbReference>
<dbReference type="PANTHER" id="PTHR36312">
    <property type="entry name" value="THIONIN-LIKE PROTEIN 1"/>
    <property type="match status" value="1"/>
</dbReference>
<comment type="caution">
    <text evidence="2">The sequence shown here is derived from an EMBL/GenBank/DDBJ whole genome shotgun (WGS) entry which is preliminary data.</text>
</comment>
<evidence type="ECO:0000256" key="1">
    <source>
        <dbReference type="SAM" id="SignalP"/>
    </source>
</evidence>
<dbReference type="PROSITE" id="PS51257">
    <property type="entry name" value="PROKAR_LIPOPROTEIN"/>
    <property type="match status" value="1"/>
</dbReference>
<dbReference type="PANTHER" id="PTHR36312:SF1">
    <property type="entry name" value="OS01G0594500 PROTEIN"/>
    <property type="match status" value="1"/>
</dbReference>
<keyword evidence="1" id="KW-0732">Signal</keyword>
<evidence type="ECO:0000313" key="3">
    <source>
        <dbReference type="Proteomes" id="UP000195402"/>
    </source>
</evidence>
<dbReference type="OrthoDB" id="827012at2759"/>
<proteinExistence type="predicted"/>
<dbReference type="InterPro" id="IPR038975">
    <property type="entry name" value="THNL"/>
</dbReference>
<reference evidence="2 3" key="1">
    <citation type="journal article" date="2017" name="Mol. Plant">
        <title>The Genome of Medicinal Plant Macleaya cordata Provides New Insights into Benzylisoquinoline Alkaloids Metabolism.</title>
        <authorList>
            <person name="Liu X."/>
            <person name="Liu Y."/>
            <person name="Huang P."/>
            <person name="Ma Y."/>
            <person name="Qing Z."/>
            <person name="Tang Q."/>
            <person name="Cao H."/>
            <person name="Cheng P."/>
            <person name="Zheng Y."/>
            <person name="Yuan Z."/>
            <person name="Zhou Y."/>
            <person name="Liu J."/>
            <person name="Tang Z."/>
            <person name="Zhuo Y."/>
            <person name="Zhang Y."/>
            <person name="Yu L."/>
            <person name="Huang J."/>
            <person name="Yang P."/>
            <person name="Peng Q."/>
            <person name="Zhang J."/>
            <person name="Jiang W."/>
            <person name="Zhang Z."/>
            <person name="Lin K."/>
            <person name="Ro D.K."/>
            <person name="Chen X."/>
            <person name="Xiong X."/>
            <person name="Shang Y."/>
            <person name="Huang S."/>
            <person name="Zeng J."/>
        </authorList>
    </citation>
    <scope>NUCLEOTIDE SEQUENCE [LARGE SCALE GENOMIC DNA]</scope>
    <source>
        <strain evidence="3">cv. BLH2017</strain>
        <tissue evidence="2">Root</tissue>
    </source>
</reference>
<protein>
    <recommendedName>
        <fullName evidence="4">Thionin-like protein</fullName>
    </recommendedName>
</protein>
<accession>A0A200PTM6</accession>
<keyword evidence="3" id="KW-1185">Reference proteome</keyword>
<feature type="signal peptide" evidence="1">
    <location>
        <begin position="1"/>
        <end position="29"/>
    </location>
</feature>
<evidence type="ECO:0008006" key="4">
    <source>
        <dbReference type="Google" id="ProtNLM"/>
    </source>
</evidence>
<evidence type="ECO:0000313" key="2">
    <source>
        <dbReference type="EMBL" id="OVA01597.1"/>
    </source>
</evidence>
<organism evidence="2 3">
    <name type="scientific">Macleaya cordata</name>
    <name type="common">Five-seeded plume-poppy</name>
    <name type="synonym">Bocconia cordata</name>
    <dbReference type="NCBI Taxonomy" id="56857"/>
    <lineage>
        <taxon>Eukaryota</taxon>
        <taxon>Viridiplantae</taxon>
        <taxon>Streptophyta</taxon>
        <taxon>Embryophyta</taxon>
        <taxon>Tracheophyta</taxon>
        <taxon>Spermatophyta</taxon>
        <taxon>Magnoliopsida</taxon>
        <taxon>Ranunculales</taxon>
        <taxon>Papaveraceae</taxon>
        <taxon>Papaveroideae</taxon>
        <taxon>Macleaya</taxon>
    </lineage>
</organism>
<name>A0A200PTM6_MACCD</name>
<dbReference type="OMA" id="CNIGADE"/>